<proteinExistence type="predicted"/>
<dbReference type="EMBL" id="JASBAN010000004">
    <property type="protein sequence ID" value="MDI2113902.1"/>
    <property type="molecule type" value="Genomic_DNA"/>
</dbReference>
<dbReference type="RefSeq" id="WP_281463553.1">
    <property type="nucleotide sequence ID" value="NZ_JASBAN010000004.1"/>
</dbReference>
<reference evidence="1" key="1">
    <citation type="submission" date="2023-05" db="EMBL/GenBank/DDBJ databases">
        <title>Whole genome sequence of Commensalibacter sp.</title>
        <authorList>
            <person name="Charoenyingcharoen P."/>
            <person name="Yukphan P."/>
        </authorList>
    </citation>
    <scope>NUCLEOTIDE SEQUENCE</scope>
    <source>
        <strain evidence="1">TBRC 10068</strain>
    </source>
</reference>
<evidence type="ECO:0000313" key="2">
    <source>
        <dbReference type="Proteomes" id="UP001431775"/>
    </source>
</evidence>
<gene>
    <name evidence="1" type="ORF">QJV33_11540</name>
</gene>
<sequence length="120" mass="13971">MENKKSWGSSRVIFFSLKEEIEQDLLKAFPKRTIWQKHHSILNCSYANFVQLCNKYIGQTLIIFTSSSSKKIKTEEKMILEPVELISKSKSARPVFKGKKIHFTPTPNPEDVKRWLGNKD</sequence>
<protein>
    <submittedName>
        <fullName evidence="1">Uncharacterized protein</fullName>
    </submittedName>
</protein>
<comment type="caution">
    <text evidence="1">The sequence shown here is derived from an EMBL/GenBank/DDBJ whole genome shotgun (WGS) entry which is preliminary data.</text>
</comment>
<organism evidence="1 2">
    <name type="scientific">Commensalibacter nepenthis</name>
    <dbReference type="NCBI Taxonomy" id="3043872"/>
    <lineage>
        <taxon>Bacteria</taxon>
        <taxon>Pseudomonadati</taxon>
        <taxon>Pseudomonadota</taxon>
        <taxon>Alphaproteobacteria</taxon>
        <taxon>Acetobacterales</taxon>
        <taxon>Acetobacteraceae</taxon>
    </lineage>
</organism>
<dbReference type="Proteomes" id="UP001431775">
    <property type="component" value="Unassembled WGS sequence"/>
</dbReference>
<accession>A0ABT6QAX1</accession>
<evidence type="ECO:0000313" key="1">
    <source>
        <dbReference type="EMBL" id="MDI2113902.1"/>
    </source>
</evidence>
<keyword evidence="2" id="KW-1185">Reference proteome</keyword>
<name>A0ABT6QAX1_9PROT</name>